<dbReference type="GO" id="GO:0003676">
    <property type="term" value="F:nucleic acid binding"/>
    <property type="evidence" value="ECO:0007669"/>
    <property type="project" value="InterPro"/>
</dbReference>
<keyword evidence="10" id="KW-1185">Reference proteome</keyword>
<dbReference type="GO" id="GO:0005524">
    <property type="term" value="F:ATP binding"/>
    <property type="evidence" value="ECO:0007669"/>
    <property type="project" value="UniProtKB-UniRule"/>
</dbReference>
<dbReference type="GO" id="GO:0004815">
    <property type="term" value="F:aspartate-tRNA ligase activity"/>
    <property type="evidence" value="ECO:0007669"/>
    <property type="project" value="UniProtKB-UniRule"/>
</dbReference>
<evidence type="ECO:0000313" key="9">
    <source>
        <dbReference type="EMBL" id="BBO69289.1"/>
    </source>
</evidence>
<feature type="binding site" evidence="7">
    <location>
        <position position="505"/>
    </location>
    <ligand>
        <name>L-aspartate</name>
        <dbReference type="ChEBI" id="CHEBI:29991"/>
    </ligand>
</feature>
<feature type="binding site" evidence="7">
    <location>
        <begin position="235"/>
        <end position="237"/>
    </location>
    <ligand>
        <name>ATP</name>
        <dbReference type="ChEBI" id="CHEBI:30616"/>
    </ligand>
</feature>
<dbReference type="PRINTS" id="PR01042">
    <property type="entry name" value="TRNASYNTHASP"/>
</dbReference>
<comment type="catalytic activity">
    <reaction evidence="7">
        <text>tRNA(Asx) + L-aspartate + ATP = L-aspartyl-tRNA(Asx) + AMP + diphosphate</text>
        <dbReference type="Rhea" id="RHEA:18349"/>
        <dbReference type="Rhea" id="RHEA-COMP:9710"/>
        <dbReference type="Rhea" id="RHEA-COMP:9711"/>
        <dbReference type="ChEBI" id="CHEBI:29991"/>
        <dbReference type="ChEBI" id="CHEBI:30616"/>
        <dbReference type="ChEBI" id="CHEBI:33019"/>
        <dbReference type="ChEBI" id="CHEBI:78442"/>
        <dbReference type="ChEBI" id="CHEBI:78516"/>
        <dbReference type="ChEBI" id="CHEBI:456215"/>
        <dbReference type="EC" id="6.1.1.23"/>
    </reaction>
</comment>
<dbReference type="PROSITE" id="PS50862">
    <property type="entry name" value="AA_TRNA_LIGASE_II"/>
    <property type="match status" value="1"/>
</dbReference>
<feature type="binding site" evidence="7">
    <location>
        <position position="498"/>
    </location>
    <ligand>
        <name>ATP</name>
        <dbReference type="ChEBI" id="CHEBI:30616"/>
    </ligand>
</feature>
<dbReference type="HAMAP" id="MF_00044">
    <property type="entry name" value="Asp_tRNA_synth_type1"/>
    <property type="match status" value="1"/>
</dbReference>
<dbReference type="Pfam" id="PF02938">
    <property type="entry name" value="GAD"/>
    <property type="match status" value="1"/>
</dbReference>
<keyword evidence="6 7" id="KW-0030">Aminoacyl-tRNA synthetase</keyword>
<feature type="binding site" evidence="7">
    <location>
        <position position="189"/>
    </location>
    <ligand>
        <name>L-aspartate</name>
        <dbReference type="ChEBI" id="CHEBI:29991"/>
    </ligand>
</feature>
<dbReference type="InterPro" id="IPR004364">
    <property type="entry name" value="Aa-tRNA-synt_II"/>
</dbReference>
<keyword evidence="2 7" id="KW-0436">Ligase</keyword>
<dbReference type="NCBIfam" id="TIGR00459">
    <property type="entry name" value="aspS_bact"/>
    <property type="match status" value="1"/>
</dbReference>
<comment type="subcellular location">
    <subcellularLocation>
        <location evidence="7">Cytoplasm</location>
    </subcellularLocation>
</comment>
<dbReference type="SUPFAM" id="SSF55681">
    <property type="entry name" value="Class II aaRS and biotin synthetases"/>
    <property type="match status" value="1"/>
</dbReference>
<dbReference type="PANTHER" id="PTHR22594:SF5">
    <property type="entry name" value="ASPARTATE--TRNA LIGASE, MITOCHONDRIAL"/>
    <property type="match status" value="1"/>
</dbReference>
<evidence type="ECO:0000256" key="4">
    <source>
        <dbReference type="ARBA" id="ARBA00022840"/>
    </source>
</evidence>
<name>A0A5K7YN38_9BACT</name>
<dbReference type="Gene3D" id="3.30.930.10">
    <property type="entry name" value="Bira Bifunctional Protein, Domain 2"/>
    <property type="match status" value="1"/>
</dbReference>
<reference evidence="9 10" key="1">
    <citation type="submission" date="2019-11" db="EMBL/GenBank/DDBJ databases">
        <title>Comparative genomics of hydrocarbon-degrading Desulfosarcina strains.</title>
        <authorList>
            <person name="Watanabe M."/>
            <person name="Kojima H."/>
            <person name="Fukui M."/>
        </authorList>
    </citation>
    <scope>NUCLEOTIDE SEQUENCE [LARGE SCALE GENOMIC DNA]</scope>
    <source>
        <strain evidence="9 10">PL12</strain>
    </source>
</reference>
<dbReference type="Proteomes" id="UP000427906">
    <property type="component" value="Chromosome"/>
</dbReference>
<feature type="domain" description="Aminoacyl-transfer RNA synthetases class-II family profile" evidence="8">
    <location>
        <begin position="159"/>
        <end position="579"/>
    </location>
</feature>
<dbReference type="CDD" id="cd04317">
    <property type="entry name" value="EcAspRS_like_N"/>
    <property type="match status" value="1"/>
</dbReference>
<dbReference type="KEGG" id="dalk:DSCA_32190"/>
<dbReference type="AlphaFoldDB" id="A0A5K7YN38"/>
<sequence length="705" mass="79512">MNYHNRSYCGELGVDQVDQNVQIAGWVDALRDHGEVTFVHLRDRSGIVQLVFSPQFSPEAVCRDAAELKNEFCITATGRVVRRAEGTENLHISTGSIEVVIETLAILSRSETLPFSISEKAMVASAAGFSWEAVSEDLRLQHRYLDLRRPSMQNFLIKRHRINARVRDFLNQRGFIDVETPMLTKSTPEGARDYLVPSRVHPHQFYALPQSPQLFKQLLMISGFERYYQITRCFRDEDLRPNRQPEFTQLDLEASFIDEDFIYELIEELLAGMFEIGHIRLPRPFPKMTWQEAMDLTGSDRPDLRFEMFFVEATDIFKDTEYSIFRQVLQRGGRIRGINVKQASEPLSKNILQNEYAKEIVPGFGAKGMTWMRVTGGRLDSNIVQFFSLTEQRRVIERFDAVDGDVLLMIADPSLDTVNAALGQLRLHVANRLGRIPRDTFKPVWITEFPLFEATEEGISSSHHPFTAPDRDDFDPARIEDLLTLRSRSYDIVVNGEELGGGSIRIHDRRMQQKIFTALGLSEASARDKFGFFLNALDYGPPPHGGLALGMDRVVAMILNTASIREVTAFPKNRSAYCPLTSAPSGVSRGQLQELNLLDLGGREELPGTDHQQDPIDKLSWLSRIGLDDGERPAVAAAVEDAKRMADAVVGRAPEESPSFSALPAVSRYRDIEPAQRSPFVETGELFKNAPAVKGDFFKVASILE</sequence>
<dbReference type="RefSeq" id="WP_155317348.1">
    <property type="nucleotide sequence ID" value="NZ_AP021874.1"/>
</dbReference>
<dbReference type="InterPro" id="IPR006195">
    <property type="entry name" value="aa-tRNA-synth_II"/>
</dbReference>
<dbReference type="SUPFAM" id="SSF55261">
    <property type="entry name" value="GAD domain-like"/>
    <property type="match status" value="1"/>
</dbReference>
<evidence type="ECO:0000256" key="7">
    <source>
        <dbReference type="HAMAP-Rule" id="MF_00044"/>
    </source>
</evidence>
<dbReference type="InterPro" id="IPR047089">
    <property type="entry name" value="Asp-tRNA-ligase_1_N"/>
</dbReference>
<keyword evidence="5 7" id="KW-0648">Protein biosynthesis</keyword>
<dbReference type="NCBIfam" id="NF001750">
    <property type="entry name" value="PRK00476.1"/>
    <property type="match status" value="1"/>
</dbReference>
<dbReference type="Pfam" id="PF01336">
    <property type="entry name" value="tRNA_anti-codon"/>
    <property type="match status" value="1"/>
</dbReference>
<accession>A0A5K7YN38</accession>
<evidence type="ECO:0000256" key="6">
    <source>
        <dbReference type="ARBA" id="ARBA00023146"/>
    </source>
</evidence>
<keyword evidence="7" id="KW-0963">Cytoplasm</keyword>
<feature type="site" description="Important for tRNA non-discrimination" evidence="7">
    <location>
        <position position="86"/>
    </location>
</feature>
<evidence type="ECO:0000313" key="10">
    <source>
        <dbReference type="Proteomes" id="UP000427906"/>
    </source>
</evidence>
<gene>
    <name evidence="9" type="primary">aspS_2</name>
    <name evidence="7" type="synonym">aspS</name>
    <name evidence="9" type="ORF">DSCA_32190</name>
</gene>
<evidence type="ECO:0000256" key="1">
    <source>
        <dbReference type="ARBA" id="ARBA00006303"/>
    </source>
</evidence>
<comment type="function">
    <text evidence="7">Aspartyl-tRNA synthetase with relaxed tRNA specificity since it is able to aspartylate not only its cognate tRNA(Asp) but also tRNA(Asn). Reaction proceeds in two steps: L-aspartate is first activated by ATP to form Asp-AMP and then transferred to the acceptor end of tRNA(Asp/Asn).</text>
</comment>
<comment type="similarity">
    <text evidence="1 7">Belongs to the class-II aminoacyl-tRNA synthetase family. Type 1 subfamily.</text>
</comment>
<keyword evidence="4 7" id="KW-0067">ATP-binding</keyword>
<dbReference type="InterPro" id="IPR029351">
    <property type="entry name" value="GAD_dom"/>
</dbReference>
<dbReference type="GO" id="GO:0006422">
    <property type="term" value="P:aspartyl-tRNA aminoacylation"/>
    <property type="evidence" value="ECO:0007669"/>
    <property type="project" value="UniProtKB-UniRule"/>
</dbReference>
<evidence type="ECO:0000256" key="2">
    <source>
        <dbReference type="ARBA" id="ARBA00022598"/>
    </source>
</evidence>
<protein>
    <recommendedName>
        <fullName evidence="7">Aspartate--tRNA(Asp/Asn) ligase</fullName>
        <ecNumber evidence="7">6.1.1.23</ecNumber>
    </recommendedName>
    <alternativeName>
        <fullName evidence="7">Aspartyl-tRNA synthetase</fullName>
        <shortName evidence="7">AspRS</shortName>
    </alternativeName>
    <alternativeName>
        <fullName evidence="7">Non-discriminating aspartyl-tRNA synthetase</fullName>
        <shortName evidence="7">ND-AspRS</shortName>
    </alternativeName>
</protein>
<dbReference type="InterPro" id="IPR047090">
    <property type="entry name" value="AspRS_core"/>
</dbReference>
<dbReference type="InterPro" id="IPR004524">
    <property type="entry name" value="Asp-tRNA-ligase_1"/>
</dbReference>
<dbReference type="InterPro" id="IPR004115">
    <property type="entry name" value="GAD-like_sf"/>
</dbReference>
<dbReference type="GO" id="GO:0005737">
    <property type="term" value="C:cytoplasm"/>
    <property type="evidence" value="ECO:0007669"/>
    <property type="project" value="UniProtKB-SubCell"/>
</dbReference>
<evidence type="ECO:0000259" key="8">
    <source>
        <dbReference type="PROSITE" id="PS50862"/>
    </source>
</evidence>
<feature type="region of interest" description="Aspartate" evidence="7">
    <location>
        <begin position="213"/>
        <end position="216"/>
    </location>
</feature>
<dbReference type="CDD" id="cd00777">
    <property type="entry name" value="AspRS_core"/>
    <property type="match status" value="1"/>
</dbReference>
<dbReference type="Pfam" id="PF00152">
    <property type="entry name" value="tRNA-synt_2"/>
    <property type="match status" value="1"/>
</dbReference>
<dbReference type="PANTHER" id="PTHR22594">
    <property type="entry name" value="ASPARTYL/LYSYL-TRNA SYNTHETASE"/>
    <property type="match status" value="1"/>
</dbReference>
<dbReference type="OrthoDB" id="9802326at2"/>
<organism evidence="9 10">
    <name type="scientific">Desulfosarcina alkanivorans</name>
    <dbReference type="NCBI Taxonomy" id="571177"/>
    <lineage>
        <taxon>Bacteria</taxon>
        <taxon>Pseudomonadati</taxon>
        <taxon>Thermodesulfobacteriota</taxon>
        <taxon>Desulfobacteria</taxon>
        <taxon>Desulfobacterales</taxon>
        <taxon>Desulfosarcinaceae</taxon>
        <taxon>Desulfosarcina</taxon>
    </lineage>
</organism>
<feature type="site" description="Important for tRNA non-discrimination" evidence="7">
    <location>
        <position position="33"/>
    </location>
</feature>
<dbReference type="GO" id="GO:0050560">
    <property type="term" value="F:aspartate-tRNA(Asn) ligase activity"/>
    <property type="evidence" value="ECO:0007669"/>
    <property type="project" value="UniProtKB-EC"/>
</dbReference>
<dbReference type="InterPro" id="IPR002312">
    <property type="entry name" value="Asp/Asn-tRNA-synth_IIb"/>
</dbReference>
<dbReference type="EMBL" id="AP021874">
    <property type="protein sequence ID" value="BBO69289.1"/>
    <property type="molecule type" value="Genomic_DNA"/>
</dbReference>
<feature type="binding site" evidence="7">
    <location>
        <position position="463"/>
    </location>
    <ligand>
        <name>L-aspartate</name>
        <dbReference type="ChEBI" id="CHEBI:29991"/>
    </ligand>
</feature>
<dbReference type="InterPro" id="IPR012340">
    <property type="entry name" value="NA-bd_OB-fold"/>
</dbReference>
<keyword evidence="3 7" id="KW-0547">Nucleotide-binding</keyword>
<comment type="subunit">
    <text evidence="7">Homodimer.</text>
</comment>
<dbReference type="Gene3D" id="3.30.1360.30">
    <property type="entry name" value="GAD-like domain"/>
    <property type="match status" value="1"/>
</dbReference>
<feature type="binding site" evidence="7">
    <location>
        <position position="244"/>
    </location>
    <ligand>
        <name>ATP</name>
        <dbReference type="ChEBI" id="CHEBI:30616"/>
    </ligand>
</feature>
<dbReference type="InterPro" id="IPR045864">
    <property type="entry name" value="aa-tRNA-synth_II/BPL/LPL"/>
</dbReference>
<feature type="binding site" evidence="7">
    <location>
        <position position="235"/>
    </location>
    <ligand>
        <name>L-aspartate</name>
        <dbReference type="ChEBI" id="CHEBI:29991"/>
    </ligand>
</feature>
<dbReference type="SUPFAM" id="SSF50249">
    <property type="entry name" value="Nucleic acid-binding proteins"/>
    <property type="match status" value="1"/>
</dbReference>
<proteinExistence type="inferred from homology"/>
<feature type="binding site" evidence="7">
    <location>
        <begin position="550"/>
        <end position="553"/>
    </location>
    <ligand>
        <name>ATP</name>
        <dbReference type="ChEBI" id="CHEBI:30616"/>
    </ligand>
</feature>
<dbReference type="Gene3D" id="2.40.50.140">
    <property type="entry name" value="Nucleic acid-binding proteins"/>
    <property type="match status" value="1"/>
</dbReference>
<evidence type="ECO:0000256" key="3">
    <source>
        <dbReference type="ARBA" id="ARBA00022741"/>
    </source>
</evidence>
<evidence type="ECO:0000256" key="5">
    <source>
        <dbReference type="ARBA" id="ARBA00022917"/>
    </source>
</evidence>
<dbReference type="EC" id="6.1.1.23" evidence="7"/>
<dbReference type="InterPro" id="IPR004365">
    <property type="entry name" value="NA-bd_OB_tRNA"/>
</dbReference>